<organism evidence="9 10">
    <name type="scientific">Cloacibacterium normanense</name>
    <dbReference type="NCBI Taxonomy" id="237258"/>
    <lineage>
        <taxon>Bacteria</taxon>
        <taxon>Pseudomonadati</taxon>
        <taxon>Bacteroidota</taxon>
        <taxon>Flavobacteriia</taxon>
        <taxon>Flavobacteriales</taxon>
        <taxon>Weeksellaceae</taxon>
    </lineage>
</organism>
<name>A0A1E5UHW6_9FLAO</name>
<feature type="binding site" description="covalent" evidence="6">
    <location>
        <position position="107"/>
    </location>
    <ligand>
        <name>heme c</name>
        <dbReference type="ChEBI" id="CHEBI:61717"/>
    </ligand>
</feature>
<feature type="binding site" description="covalent" evidence="6">
    <location>
        <position position="60"/>
    </location>
    <ligand>
        <name>heme c</name>
        <dbReference type="ChEBI" id="CHEBI:61717"/>
    </ligand>
</feature>
<dbReference type="PROSITE" id="PS51007">
    <property type="entry name" value="CYTC"/>
    <property type="match status" value="1"/>
</dbReference>
<dbReference type="SUPFAM" id="SSF46626">
    <property type="entry name" value="Cytochrome c"/>
    <property type="match status" value="1"/>
</dbReference>
<dbReference type="Gene3D" id="1.10.760.10">
    <property type="entry name" value="Cytochrome c-like domain"/>
    <property type="match status" value="1"/>
</dbReference>
<dbReference type="OrthoDB" id="9814063at2"/>
<evidence type="ECO:0000256" key="7">
    <source>
        <dbReference type="SAM" id="MobiDB-lite"/>
    </source>
</evidence>
<dbReference type="GO" id="GO:0020037">
    <property type="term" value="F:heme binding"/>
    <property type="evidence" value="ECO:0007669"/>
    <property type="project" value="InterPro"/>
</dbReference>
<keyword evidence="2 6" id="KW-0349">Heme</keyword>
<dbReference type="Proteomes" id="UP000095601">
    <property type="component" value="Unassembled WGS sequence"/>
</dbReference>
<dbReference type="InterPro" id="IPR002324">
    <property type="entry name" value="Cyt_c_ID"/>
</dbReference>
<dbReference type="InterPro" id="IPR036909">
    <property type="entry name" value="Cyt_c-like_dom_sf"/>
</dbReference>
<dbReference type="EMBL" id="MKGI01000005">
    <property type="protein sequence ID" value="OEL12388.1"/>
    <property type="molecule type" value="Genomic_DNA"/>
</dbReference>
<keyword evidence="5 6" id="KW-0408">Iron</keyword>
<evidence type="ECO:0000256" key="3">
    <source>
        <dbReference type="ARBA" id="ARBA00022723"/>
    </source>
</evidence>
<dbReference type="KEGG" id="cnr:EB819_06340"/>
<comment type="PTM">
    <text evidence="6">Binds 1 heme c group covalently per subunit.</text>
</comment>
<keyword evidence="3 6" id="KW-0479">Metal-binding</keyword>
<dbReference type="PROSITE" id="PS51257">
    <property type="entry name" value="PROKAR_LIPOPROTEIN"/>
    <property type="match status" value="1"/>
</dbReference>
<accession>A0A1E5UHW6</accession>
<protein>
    <submittedName>
        <fullName evidence="9">Cytochrome c domain protein</fullName>
    </submittedName>
</protein>
<dbReference type="Pfam" id="PF00034">
    <property type="entry name" value="Cytochrom_C"/>
    <property type="match status" value="1"/>
</dbReference>
<dbReference type="RefSeq" id="WP_069796653.1">
    <property type="nucleotide sequence ID" value="NZ_CP034157.1"/>
</dbReference>
<evidence type="ECO:0000256" key="4">
    <source>
        <dbReference type="ARBA" id="ARBA00022982"/>
    </source>
</evidence>
<evidence type="ECO:0000256" key="6">
    <source>
        <dbReference type="PIRSR" id="PIRSR602324-1"/>
    </source>
</evidence>
<dbReference type="PATRIC" id="fig|237258.4.peg.2148"/>
<proteinExistence type="predicted"/>
<keyword evidence="1" id="KW-0813">Transport</keyword>
<feature type="domain" description="Cytochrome c" evidence="8">
    <location>
        <begin position="46"/>
        <end position="129"/>
    </location>
</feature>
<reference evidence="9 10" key="1">
    <citation type="submission" date="2016-09" db="EMBL/GenBank/DDBJ databases">
        <authorList>
            <person name="Capua I."/>
            <person name="De Benedictis P."/>
            <person name="Joannis T."/>
            <person name="Lombin L.H."/>
            <person name="Cattoli G."/>
        </authorList>
    </citation>
    <scope>NUCLEOTIDE SEQUENCE [LARGE SCALE GENOMIC DNA]</scope>
    <source>
        <strain evidence="9 10">NRS-1</strain>
    </source>
</reference>
<dbReference type="STRING" id="237258.SAMN04489756_10278"/>
<feature type="binding site" description="covalent" evidence="6">
    <location>
        <position position="64"/>
    </location>
    <ligand>
        <name>heme c</name>
        <dbReference type="ChEBI" id="CHEBI:61717"/>
    </ligand>
</feature>
<keyword evidence="10" id="KW-1185">Reference proteome</keyword>
<evidence type="ECO:0000256" key="5">
    <source>
        <dbReference type="ARBA" id="ARBA00023004"/>
    </source>
</evidence>
<feature type="region of interest" description="Disordered" evidence="7">
    <location>
        <begin position="25"/>
        <end position="47"/>
    </location>
</feature>
<gene>
    <name evidence="9" type="ORF">BHF72_1142</name>
</gene>
<dbReference type="InterPro" id="IPR009056">
    <property type="entry name" value="Cyt_c-like_dom"/>
</dbReference>
<sequence>MKRIILTLAFGALVAVSCSKKEEPVKESNVMLPEPTEQTAATAAATPEEEGKALIAGSDCLTCHKEDAKLVGPSYQEVAAKYTEADIDMLADKIINGGSGVWGEVPMSAHAGMDKENAKKMVKYILTLKK</sequence>
<evidence type="ECO:0000256" key="2">
    <source>
        <dbReference type="ARBA" id="ARBA00022617"/>
    </source>
</evidence>
<dbReference type="GO" id="GO:0009055">
    <property type="term" value="F:electron transfer activity"/>
    <property type="evidence" value="ECO:0007669"/>
    <property type="project" value="InterPro"/>
</dbReference>
<evidence type="ECO:0000313" key="10">
    <source>
        <dbReference type="Proteomes" id="UP000095601"/>
    </source>
</evidence>
<dbReference type="GO" id="GO:0005506">
    <property type="term" value="F:iron ion binding"/>
    <property type="evidence" value="ECO:0007669"/>
    <property type="project" value="InterPro"/>
</dbReference>
<comment type="caution">
    <text evidence="9">The sequence shown here is derived from an EMBL/GenBank/DDBJ whole genome shotgun (WGS) entry which is preliminary data.</text>
</comment>
<keyword evidence="4" id="KW-0249">Electron transport</keyword>
<evidence type="ECO:0000259" key="8">
    <source>
        <dbReference type="PROSITE" id="PS51007"/>
    </source>
</evidence>
<evidence type="ECO:0000256" key="1">
    <source>
        <dbReference type="ARBA" id="ARBA00022448"/>
    </source>
</evidence>
<evidence type="ECO:0000313" key="9">
    <source>
        <dbReference type="EMBL" id="OEL12388.1"/>
    </source>
</evidence>
<dbReference type="PRINTS" id="PR00606">
    <property type="entry name" value="CYTCHROMECID"/>
</dbReference>
<feature type="compositionally biased region" description="Low complexity" evidence="7">
    <location>
        <begin position="33"/>
        <end position="46"/>
    </location>
</feature>
<dbReference type="AlphaFoldDB" id="A0A1E5UHW6"/>